<comment type="caution">
    <text evidence="2">The sequence shown here is derived from an EMBL/GenBank/DDBJ whole genome shotgun (WGS) entry which is preliminary data.</text>
</comment>
<reference evidence="2" key="2">
    <citation type="journal article" date="2021" name="PeerJ">
        <title>Extensive microbial diversity within the chicken gut microbiome revealed by metagenomics and culture.</title>
        <authorList>
            <person name="Gilroy R."/>
            <person name="Ravi A."/>
            <person name="Getino M."/>
            <person name="Pursley I."/>
            <person name="Horton D.L."/>
            <person name="Alikhan N.F."/>
            <person name="Baker D."/>
            <person name="Gharbi K."/>
            <person name="Hall N."/>
            <person name="Watson M."/>
            <person name="Adriaenssens E.M."/>
            <person name="Foster-Nyarko E."/>
            <person name="Jarju S."/>
            <person name="Secka A."/>
            <person name="Antonio M."/>
            <person name="Oren A."/>
            <person name="Chaudhuri R.R."/>
            <person name="La Ragione R."/>
            <person name="Hildebrand F."/>
            <person name="Pallen M.J."/>
        </authorList>
    </citation>
    <scope>NUCLEOTIDE SEQUENCE</scope>
    <source>
        <strain evidence="2">ChiW13-3771</strain>
    </source>
</reference>
<feature type="transmembrane region" description="Helical" evidence="1">
    <location>
        <begin position="258"/>
        <end position="291"/>
    </location>
</feature>
<evidence type="ECO:0000313" key="3">
    <source>
        <dbReference type="Proteomes" id="UP000824201"/>
    </source>
</evidence>
<accession>A0A9D1JCV3</accession>
<name>A0A9D1JCV3_9FIRM</name>
<feature type="transmembrane region" description="Helical" evidence="1">
    <location>
        <begin position="298"/>
        <end position="316"/>
    </location>
</feature>
<keyword evidence="1" id="KW-0472">Membrane</keyword>
<keyword evidence="1" id="KW-1133">Transmembrane helix</keyword>
<evidence type="ECO:0008006" key="4">
    <source>
        <dbReference type="Google" id="ProtNLM"/>
    </source>
</evidence>
<feature type="transmembrane region" description="Helical" evidence="1">
    <location>
        <begin position="362"/>
        <end position="380"/>
    </location>
</feature>
<organism evidence="2 3">
    <name type="scientific">Candidatus Fimimorpha faecalis</name>
    <dbReference type="NCBI Taxonomy" id="2840824"/>
    <lineage>
        <taxon>Bacteria</taxon>
        <taxon>Bacillati</taxon>
        <taxon>Bacillota</taxon>
        <taxon>Clostridia</taxon>
        <taxon>Eubacteriales</taxon>
        <taxon>Candidatus Fimimorpha</taxon>
    </lineage>
</organism>
<sequence>MRVEWKKIWKKQYGIWILFFGFLLKIVVLYYQGESIYIENLIQTQKEAYTEYIRQVGGKLTEKTITWMETEKERIEQSLEKREQAWDWYSKKEINLQEFTDIIGKSEKDQDNKAVFDLLYQTMEREREKENGYLLNPNGWITLLGQEHLDWILPILMILLISPIFSIEYESEMHLILKTSKYGRTRLFIEKLLVMIGTGIVVTTVDCGIEFIFVQWRDGLSCLEAPIQSIRVFQDSPYNITLIETFLLQSLMKLYGCLYLSVILVFLSIICKATTTVLFAGSMITLLPYFLLEKIQLYQLPFPTGFFIPAGFYAGIDMQQKNLVTVEPKKFIIMMIITTVILSILLLLAYNWYKKEIWEKKRWIAIISIGVTCFVILALYKNFKQEWIPDNEIAYDSFTRGIIEENETWRFEIVEGRIKVQEKRSPEESYWLDELLMEPQSTISWMQLLENKLYYLQIITGRENRIVELDLSSFETKTIYCERDSREGNPYFLNIHSERNSSGKIFQNIDKFVIDSGRLIFMSDNLYCIDSQTGEKKQIDFIYLKQFVVQDGYVYYMNRRMQLCAYSIQMDTVKTVMDDPCLDFKVEDEMIYYCREDGNWYPLE</sequence>
<gene>
    <name evidence="2" type="ORF">IAC96_05620</name>
</gene>
<feature type="transmembrane region" description="Helical" evidence="1">
    <location>
        <begin position="151"/>
        <end position="171"/>
    </location>
</feature>
<keyword evidence="1" id="KW-0812">Transmembrane</keyword>
<dbReference type="AlphaFoldDB" id="A0A9D1JCV3"/>
<evidence type="ECO:0000313" key="2">
    <source>
        <dbReference type="EMBL" id="HIR88412.1"/>
    </source>
</evidence>
<dbReference type="EMBL" id="DVHN01000062">
    <property type="protein sequence ID" value="HIR88412.1"/>
    <property type="molecule type" value="Genomic_DNA"/>
</dbReference>
<dbReference type="Proteomes" id="UP000824201">
    <property type="component" value="Unassembled WGS sequence"/>
</dbReference>
<evidence type="ECO:0000256" key="1">
    <source>
        <dbReference type="SAM" id="Phobius"/>
    </source>
</evidence>
<feature type="transmembrane region" description="Helical" evidence="1">
    <location>
        <begin position="331"/>
        <end position="350"/>
    </location>
</feature>
<feature type="transmembrane region" description="Helical" evidence="1">
    <location>
        <begin position="192"/>
        <end position="214"/>
    </location>
</feature>
<proteinExistence type="predicted"/>
<reference evidence="2" key="1">
    <citation type="submission" date="2020-10" db="EMBL/GenBank/DDBJ databases">
        <authorList>
            <person name="Gilroy R."/>
        </authorList>
    </citation>
    <scope>NUCLEOTIDE SEQUENCE</scope>
    <source>
        <strain evidence="2">ChiW13-3771</strain>
    </source>
</reference>
<feature type="transmembrane region" description="Helical" evidence="1">
    <location>
        <begin position="12"/>
        <end position="31"/>
    </location>
</feature>
<protein>
    <recommendedName>
        <fullName evidence="4">DUF5050 domain-containing protein</fullName>
    </recommendedName>
</protein>